<keyword evidence="5" id="KW-0238">DNA-binding</keyword>
<dbReference type="EMBL" id="CP064942">
    <property type="protein sequence ID" value="QPH53895.1"/>
    <property type="molecule type" value="Genomic_DNA"/>
</dbReference>
<protein>
    <recommendedName>
        <fullName evidence="3">DNA topoisomerase</fullName>
        <ecNumber evidence="3">5.6.2.1</ecNumber>
    </recommendedName>
</protein>
<evidence type="ECO:0000313" key="10">
    <source>
        <dbReference type="Proteomes" id="UP000594800"/>
    </source>
</evidence>
<evidence type="ECO:0000256" key="1">
    <source>
        <dbReference type="ARBA" id="ARBA00000213"/>
    </source>
</evidence>
<gene>
    <name evidence="9" type="ORF">I0K15_19320</name>
</gene>
<evidence type="ECO:0000256" key="6">
    <source>
        <dbReference type="ARBA" id="ARBA00023235"/>
    </source>
</evidence>
<dbReference type="RefSeq" id="WP_196103104.1">
    <property type="nucleotide sequence ID" value="NZ_CP064942.1"/>
</dbReference>
<comment type="catalytic activity">
    <reaction evidence="1">
        <text>ATP-independent breakage of single-stranded DNA, followed by passage and rejoining.</text>
        <dbReference type="EC" id="5.6.2.1"/>
    </reaction>
</comment>
<dbReference type="KEGG" id="poz:I0K15_19320"/>
<dbReference type="AlphaFoldDB" id="A0A7S9LSH3"/>
<dbReference type="InterPro" id="IPR011010">
    <property type="entry name" value="DNA_brk_join_enz"/>
</dbReference>
<evidence type="ECO:0000256" key="5">
    <source>
        <dbReference type="ARBA" id="ARBA00023125"/>
    </source>
</evidence>
<dbReference type="GO" id="GO:0003677">
    <property type="term" value="F:DNA binding"/>
    <property type="evidence" value="ECO:0007669"/>
    <property type="project" value="UniProtKB-KW"/>
</dbReference>
<keyword evidence="10" id="KW-1185">Reference proteome</keyword>
<dbReference type="InterPro" id="IPR001631">
    <property type="entry name" value="TopoI"/>
</dbReference>
<keyword evidence="4" id="KW-0799">Topoisomerase</keyword>
<evidence type="ECO:0000259" key="8">
    <source>
        <dbReference type="Pfam" id="PF21338"/>
    </source>
</evidence>
<evidence type="ECO:0000256" key="3">
    <source>
        <dbReference type="ARBA" id="ARBA00012891"/>
    </source>
</evidence>
<accession>A0A7S9LSH3</accession>
<keyword evidence="6 9" id="KW-0413">Isomerase</keyword>
<dbReference type="Gene3D" id="1.10.132.120">
    <property type="match status" value="1"/>
</dbReference>
<dbReference type="Proteomes" id="UP000594800">
    <property type="component" value="Chromosome"/>
</dbReference>
<dbReference type="Pfam" id="PF01028">
    <property type="entry name" value="Topoisom_I"/>
    <property type="match status" value="1"/>
</dbReference>
<dbReference type="Gene3D" id="3.90.15.10">
    <property type="entry name" value="Topoisomerase I, Chain A, domain 3"/>
    <property type="match status" value="1"/>
</dbReference>
<evidence type="ECO:0000313" key="9">
    <source>
        <dbReference type="EMBL" id="QPH53895.1"/>
    </source>
</evidence>
<sequence length="328" mass="37059">MRLVHVSDTDPGISRRRAGRGWAYYEPQGSLIRDPGVRARIDALAVPPAYADVWICPLENGHLQATGRDEKGRKQYRYHPDYRALREETKFAELADFGRALPELRAQVAADMRRRKLSRERVLATVVHLLERAHIRIGNDTYARENGSIGLTTMTEEHVEAGREVVRFTFTGKSGKERRLKLHDRRVSTTLRRLDDLPGQHLFQWEDDDGGVHRVQSGDVNDWLREVTGAEWTAKIFRTWAATAICAQALTEADPEVPRDRALLPAIDKAAKALGNTRAVCRSSYVHPAVLEAFEKDGWPGRRDMDGPVLGEERLSATERALLNLISN</sequence>
<comment type="similarity">
    <text evidence="2">Belongs to the type IB topoisomerase family.</text>
</comment>
<name>A0A7S9LSH3_9RHOB</name>
<reference evidence="9 10" key="1">
    <citation type="submission" date="2020-11" db="EMBL/GenBank/DDBJ databases">
        <title>Description of Pontivivens ytuae sp. nov. isolated from deep sea sediment of Mariana Trench.</title>
        <authorList>
            <person name="Wang Z."/>
            <person name="Sun Q.-L."/>
            <person name="Xu X.-D."/>
            <person name="Tang Y.-Z."/>
            <person name="Zhang J."/>
        </authorList>
    </citation>
    <scope>NUCLEOTIDE SEQUENCE [LARGE SCALE GENOMIC DNA]</scope>
    <source>
        <strain evidence="9 10">MT2928</strain>
    </source>
</reference>
<dbReference type="InterPro" id="IPR014711">
    <property type="entry name" value="TopoI_cat_a-hlx-sub_euk"/>
</dbReference>
<dbReference type="PRINTS" id="PR00416">
    <property type="entry name" value="EUTPISMRASEI"/>
</dbReference>
<feature type="domain" description="DNA topoisomerase IB N-terminal" evidence="8">
    <location>
        <begin position="21"/>
        <end position="69"/>
    </location>
</feature>
<dbReference type="SUPFAM" id="SSF56349">
    <property type="entry name" value="DNA breaking-rejoining enzymes"/>
    <property type="match status" value="1"/>
</dbReference>
<dbReference type="SUPFAM" id="SSF55869">
    <property type="entry name" value="DNA topoisomerase I domain"/>
    <property type="match status" value="1"/>
</dbReference>
<dbReference type="GO" id="GO:0006265">
    <property type="term" value="P:DNA topological change"/>
    <property type="evidence" value="ECO:0007669"/>
    <property type="project" value="InterPro"/>
</dbReference>
<proteinExistence type="inferred from homology"/>
<evidence type="ECO:0000256" key="4">
    <source>
        <dbReference type="ARBA" id="ARBA00023029"/>
    </source>
</evidence>
<dbReference type="InterPro" id="IPR049331">
    <property type="entry name" value="Top1B_N_bact"/>
</dbReference>
<organism evidence="9 10">
    <name type="scientific">Pontivivens ytuae</name>
    <dbReference type="NCBI Taxonomy" id="2789856"/>
    <lineage>
        <taxon>Bacteria</taxon>
        <taxon>Pseudomonadati</taxon>
        <taxon>Pseudomonadota</taxon>
        <taxon>Alphaproteobacteria</taxon>
        <taxon>Rhodobacterales</taxon>
        <taxon>Paracoccaceae</taxon>
        <taxon>Pontivivens</taxon>
    </lineage>
</organism>
<dbReference type="Gene3D" id="3.30.66.10">
    <property type="entry name" value="DNA topoisomerase I domain"/>
    <property type="match status" value="1"/>
</dbReference>
<dbReference type="InterPro" id="IPR013500">
    <property type="entry name" value="TopoI_cat_euk"/>
</dbReference>
<evidence type="ECO:0000259" key="7">
    <source>
        <dbReference type="Pfam" id="PF01028"/>
    </source>
</evidence>
<evidence type="ECO:0000256" key="2">
    <source>
        <dbReference type="ARBA" id="ARBA00006645"/>
    </source>
</evidence>
<dbReference type="InterPro" id="IPR035447">
    <property type="entry name" value="DNA_topo_I_N_sf"/>
</dbReference>
<dbReference type="PROSITE" id="PS52038">
    <property type="entry name" value="TOPO_IB_2"/>
    <property type="match status" value="1"/>
</dbReference>
<dbReference type="GO" id="GO:0003917">
    <property type="term" value="F:DNA topoisomerase type I (single strand cut, ATP-independent) activity"/>
    <property type="evidence" value="ECO:0007669"/>
    <property type="project" value="UniProtKB-EC"/>
</dbReference>
<feature type="domain" description="DNA topoisomerase I catalytic core eukaryotic-type" evidence="7">
    <location>
        <begin position="83"/>
        <end position="294"/>
    </location>
</feature>
<dbReference type="EC" id="5.6.2.1" evidence="3"/>
<dbReference type="Pfam" id="PF21338">
    <property type="entry name" value="Top1B_N_bact"/>
    <property type="match status" value="1"/>
</dbReference>